<gene>
    <name evidence="2" type="ORF">CBI30_00310</name>
</gene>
<protein>
    <recommendedName>
        <fullName evidence="4">Serine aminopeptidase S33 domain-containing protein</fullName>
    </recommendedName>
</protein>
<dbReference type="InterPro" id="IPR029058">
    <property type="entry name" value="AB_hydrolase_fold"/>
</dbReference>
<keyword evidence="1" id="KW-0732">Signal</keyword>
<evidence type="ECO:0000313" key="3">
    <source>
        <dbReference type="Proteomes" id="UP000198104"/>
    </source>
</evidence>
<accession>A0A254Q2N2</accession>
<evidence type="ECO:0000313" key="2">
    <source>
        <dbReference type="EMBL" id="OWS72748.1"/>
    </source>
</evidence>
<dbReference type="RefSeq" id="WP_088526355.1">
    <property type="nucleotide sequence ID" value="NZ_NGUO01000001.1"/>
</dbReference>
<dbReference type="AlphaFoldDB" id="A0A254Q2N2"/>
<dbReference type="EMBL" id="NGUO01000001">
    <property type="protein sequence ID" value="OWS72748.1"/>
    <property type="molecule type" value="Genomic_DNA"/>
</dbReference>
<evidence type="ECO:0000256" key="1">
    <source>
        <dbReference type="SAM" id="SignalP"/>
    </source>
</evidence>
<proteinExistence type="predicted"/>
<dbReference type="OrthoDB" id="9146575at2"/>
<feature type="signal peptide" evidence="1">
    <location>
        <begin position="1"/>
        <end position="20"/>
    </location>
</feature>
<reference evidence="2 3" key="1">
    <citation type="submission" date="2017-05" db="EMBL/GenBank/DDBJ databases">
        <title>Polynucleobacter sp. MWH-K35W1 isolated from the permanently anoxic monimolimnion of a meromictic lake.</title>
        <authorList>
            <person name="Hahn M.W."/>
        </authorList>
    </citation>
    <scope>NUCLEOTIDE SEQUENCE [LARGE SCALE GENOMIC DNA]</scope>
    <source>
        <strain evidence="2 3">MWH-K35W1</strain>
    </source>
</reference>
<keyword evidence="3" id="KW-1185">Reference proteome</keyword>
<name>A0A254Q2N2_9BURK</name>
<sequence length="246" mass="26701">MKLTPLIIFMGILFSGLASAQVFDVAYKDDGPTRTLLLPVQNAKAVVLLFPGGGGMLRLKDDGSTSSFHTFVRSKNQWAQHGIDVVLVDTPYDLGNGRAHSRSVRDHQQRILNVVRYYKDKLNLPIWIFGHSMGTMSVTEFVNGGKDQEKLIAGVIVAGTYRSASIDSDVSIPVLAIHHVDDGCANTPFSTSESIIKNRPNTSAAQFVSMDGGVSEGDVCGSTAYHGFNKIEPEFIKAAAQFILKN</sequence>
<dbReference type="SUPFAM" id="SSF53474">
    <property type="entry name" value="alpha/beta-Hydrolases"/>
    <property type="match status" value="1"/>
</dbReference>
<comment type="caution">
    <text evidence="2">The sequence shown here is derived from an EMBL/GenBank/DDBJ whole genome shotgun (WGS) entry which is preliminary data.</text>
</comment>
<dbReference type="Gene3D" id="3.40.50.1820">
    <property type="entry name" value="alpha/beta hydrolase"/>
    <property type="match status" value="1"/>
</dbReference>
<organism evidence="2 3">
    <name type="scientific">Polynucleobacter aenigmaticus</name>
    <dbReference type="NCBI Taxonomy" id="1743164"/>
    <lineage>
        <taxon>Bacteria</taxon>
        <taxon>Pseudomonadati</taxon>
        <taxon>Pseudomonadota</taxon>
        <taxon>Betaproteobacteria</taxon>
        <taxon>Burkholderiales</taxon>
        <taxon>Burkholderiaceae</taxon>
        <taxon>Polynucleobacter</taxon>
    </lineage>
</organism>
<dbReference type="Proteomes" id="UP000198104">
    <property type="component" value="Unassembled WGS sequence"/>
</dbReference>
<evidence type="ECO:0008006" key="4">
    <source>
        <dbReference type="Google" id="ProtNLM"/>
    </source>
</evidence>
<feature type="chain" id="PRO_5012580920" description="Serine aminopeptidase S33 domain-containing protein" evidence="1">
    <location>
        <begin position="21"/>
        <end position="246"/>
    </location>
</feature>